<dbReference type="GO" id="GO:0004519">
    <property type="term" value="F:endonuclease activity"/>
    <property type="evidence" value="ECO:0007669"/>
    <property type="project" value="UniProtKB-KW"/>
</dbReference>
<dbReference type="GO" id="GO:0003677">
    <property type="term" value="F:DNA binding"/>
    <property type="evidence" value="ECO:0007669"/>
    <property type="project" value="InterPro"/>
</dbReference>
<organism evidence="2 3">
    <name type="scientific">Bradyrhizobium stylosanthis</name>
    <dbReference type="NCBI Taxonomy" id="1803665"/>
    <lineage>
        <taxon>Bacteria</taxon>
        <taxon>Pseudomonadati</taxon>
        <taxon>Pseudomonadota</taxon>
        <taxon>Alphaproteobacteria</taxon>
        <taxon>Hyphomicrobiales</taxon>
        <taxon>Nitrobacteraceae</taxon>
        <taxon>Bradyrhizobium</taxon>
    </lineage>
</organism>
<dbReference type="InterPro" id="IPR027417">
    <property type="entry name" value="P-loop_NTPase"/>
</dbReference>
<dbReference type="InterPro" id="IPR001387">
    <property type="entry name" value="Cro/C1-type_HTH"/>
</dbReference>
<dbReference type="EMBL" id="VITK01000020">
    <property type="protein sequence ID" value="TWA89396.1"/>
    <property type="molecule type" value="Genomic_DNA"/>
</dbReference>
<sequence length="1340" mass="149135">MTKPPHESFGRLLIDLRQKAGISSQGEFATLVKSSQQTVSRWEAGLSRPRDGQMPLIAAVLKADVANLLEAAGFIRKTAVVSFDQPFPVDGLNPDSFERFCRHFLQAMYPEARVEHAGSQGHTQDGLDVTATFPDGTTFSFQCKRVGEFGPQKVHAAVAKHTVAAAKKVLLLTKVASPQARTAIKDHPDWEIWDREDISYKIRQLPVADQVRLVDIFFRGQRFALLGVNEAGPWETGEEFFAAFNNADGAFNHVWDLVGRQSDLDALKQALGDPSVSAVLLIGTGGSGKSRILKQSIEAFEAGHKGVAVRYLSRNAELTKKSLEDLGGKEKLLVVDDAHDQSDLQILFQYAADPSNKTRLVLSLRPYGLDHIKAQASTFSLIGPPLCEIALERLTLAESEQLATQVLKKHGGPLSAAKDIARLTRDCPLATVVGAQVVTKEKRQFSLAQQEETFRKLLFSRFQSIIAGQIGNKSEAETIKKVLRVLSLLQPVHPEDEALLHVIEQVESIKPYDASRIMRLLTEAGVLFKRGAQFRLSPDVLADYIIEEHCVGSLGSSTGYAEIVFDAASEKLAEHLLVNLSRLDWRRSDGDPSNSKLIDGVWSKLNPERDYSDPHIKAVAAVAYYQPAKSIEFAERLIHEGKFITQLPEILRNAAFNFAHVGRACEALWELGKQDSRPLAQHPEHPIRVLAELCEVQPNKPLVYNEAIVDFGLSLLEQPDAWQYAYTPLDILTPVFDTEGHITESHKFSLTFKPHFVRVEAIKSLRTKVLTRIIDLLFDPDIRVGVFAADALAKAFRYPMGMFNSTVSPKTRDEWTGVFVEGFNAIEAALQARPVDDLVQLSVWKAISWHIQYGKGDASDAARRLQAGLPNSLGFRTLTVLVDGHGIEFRRIDPIKHREKWTAHIAALVSDLEATYPDAEARRAFIGDLLASISKNYKRSSAVPYTLYEALTRSSIEFGRATLANALAHPESETARFLPGTLIALWDHSPDEARAAIAKLLATGHEQFLASIAQAYYRILASGLYNEADITVLRSLLSNPNASVVRNAINALTSLPEENVSLVIELTRAADIGESEQLADELLTVFSFNGLFKHLVKEDIECLLDKLMAIAELDGHWVEEFLAQASQAFPRETMNFFMRRVDRAGENEEWKYRPINHGPYGHVPLRFHDSGIYPELLRTVAEWMRAGKGKPFLFGYRARELFETCFRPFDGETVKFLEEWIATSDEQDMGLIAGILNEAHHSFVFTHRPFVERYLAKAKQVGPDALKHAIGALFSSAISGVRSGTAGEPMPRDISMKEQSEQILKSLPRFSPAHKLYDGIRKHAEEGLADARHVRESFDD</sequence>
<reference evidence="2 3" key="1">
    <citation type="submission" date="2019-06" db="EMBL/GenBank/DDBJ databases">
        <title>Genomic Encyclopedia of Type Strains, Phase IV (KMG-V): Genome sequencing to study the core and pangenomes of soil and plant-associated prokaryotes.</title>
        <authorList>
            <person name="Whitman W."/>
        </authorList>
    </citation>
    <scope>NUCLEOTIDE SEQUENCE [LARGE SCALE GENOMIC DNA]</scope>
    <source>
        <strain evidence="2 3">BR 510</strain>
    </source>
</reference>
<dbReference type="Pfam" id="PF04471">
    <property type="entry name" value="Mrr_cat"/>
    <property type="match status" value="1"/>
</dbReference>
<dbReference type="Gene3D" id="1.10.260.40">
    <property type="entry name" value="lambda repressor-like DNA-binding domains"/>
    <property type="match status" value="1"/>
</dbReference>
<dbReference type="InterPro" id="IPR010982">
    <property type="entry name" value="Lambda_DNA-bd_dom_sf"/>
</dbReference>
<keyword evidence="3" id="KW-1185">Reference proteome</keyword>
<feature type="domain" description="HTH cro/C1-type" evidence="1">
    <location>
        <begin position="13"/>
        <end position="68"/>
    </location>
</feature>
<comment type="caution">
    <text evidence="2">The sequence shown here is derived from an EMBL/GenBank/DDBJ whole genome shotgun (WGS) entry which is preliminary data.</text>
</comment>
<dbReference type="Proteomes" id="UP000319949">
    <property type="component" value="Unassembled WGS sequence"/>
</dbReference>
<dbReference type="Pfam" id="PF25199">
    <property type="entry name" value="nSTAND_NTPase5"/>
    <property type="match status" value="1"/>
</dbReference>
<dbReference type="SUPFAM" id="SSF52540">
    <property type="entry name" value="P-loop containing nucleoside triphosphate hydrolases"/>
    <property type="match status" value="1"/>
</dbReference>
<dbReference type="InterPro" id="IPR011989">
    <property type="entry name" value="ARM-like"/>
</dbReference>
<dbReference type="InterPro" id="IPR016024">
    <property type="entry name" value="ARM-type_fold"/>
</dbReference>
<dbReference type="InterPro" id="IPR007560">
    <property type="entry name" value="Restrct_endonuc_IV_Mrr"/>
</dbReference>
<dbReference type="SUPFAM" id="SSF47413">
    <property type="entry name" value="lambda repressor-like DNA-binding domains"/>
    <property type="match status" value="1"/>
</dbReference>
<evidence type="ECO:0000259" key="1">
    <source>
        <dbReference type="PROSITE" id="PS50943"/>
    </source>
</evidence>
<protein>
    <submittedName>
        <fullName evidence="2">Restriction endonuclease</fullName>
    </submittedName>
</protein>
<dbReference type="InterPro" id="IPR057574">
    <property type="entry name" value="nSTAND_NTPase5_dom"/>
</dbReference>
<evidence type="ECO:0000313" key="2">
    <source>
        <dbReference type="EMBL" id="TWA89396.1"/>
    </source>
</evidence>
<proteinExistence type="predicted"/>
<evidence type="ECO:0000313" key="3">
    <source>
        <dbReference type="Proteomes" id="UP000319949"/>
    </source>
</evidence>
<dbReference type="SUPFAM" id="SSF48371">
    <property type="entry name" value="ARM repeat"/>
    <property type="match status" value="1"/>
</dbReference>
<dbReference type="Gene3D" id="3.40.50.300">
    <property type="entry name" value="P-loop containing nucleotide triphosphate hydrolases"/>
    <property type="match status" value="1"/>
</dbReference>
<dbReference type="Pfam" id="PF01381">
    <property type="entry name" value="HTH_3"/>
    <property type="match status" value="1"/>
</dbReference>
<dbReference type="CDD" id="cd00093">
    <property type="entry name" value="HTH_XRE"/>
    <property type="match status" value="1"/>
</dbReference>
<dbReference type="Gene3D" id="1.25.10.10">
    <property type="entry name" value="Leucine-rich Repeat Variant"/>
    <property type="match status" value="1"/>
</dbReference>
<dbReference type="PROSITE" id="PS50943">
    <property type="entry name" value="HTH_CROC1"/>
    <property type="match status" value="1"/>
</dbReference>
<keyword evidence="2" id="KW-0378">Hydrolase</keyword>
<gene>
    <name evidence="2" type="ORF">FBZ96_12010</name>
</gene>
<dbReference type="GO" id="GO:0009307">
    <property type="term" value="P:DNA restriction-modification system"/>
    <property type="evidence" value="ECO:0007669"/>
    <property type="project" value="InterPro"/>
</dbReference>
<keyword evidence="2" id="KW-0540">Nuclease</keyword>
<accession>A0A560CX31</accession>
<name>A0A560CX31_9BRAD</name>
<dbReference type="SMART" id="SM00530">
    <property type="entry name" value="HTH_XRE"/>
    <property type="match status" value="1"/>
</dbReference>
<keyword evidence="2" id="KW-0255">Endonuclease</keyword>